<gene>
    <name evidence="1" type="ORF">HNQ45_000556</name>
</gene>
<sequence>MALDKNTKVQKLFIDYPNIGEVLRPLSLEFVVNENLTVEDIANKADLENDALVNDLKSFIEDEAVTNYVNHTPQDLSKTVTDRYIEDFKDELPVLHEYIKKVSDKILKDENVHQAYDQLKEKIEEYVNLLEDTVHPLIEERKPSDVYDADLQKKEVEIIDALYKVKRLTNDYNSDNTNSEVSFVYKRLERLEKQVTEMITLENLIRRQ</sequence>
<dbReference type="RefSeq" id="WP_183673204.1">
    <property type="nucleotide sequence ID" value="NZ_CBCRYX010000002.1"/>
</dbReference>
<organism evidence="1 2">
    <name type="scientific">Nosocomiicoccus ampullae</name>
    <dbReference type="NCBI Taxonomy" id="489910"/>
    <lineage>
        <taxon>Bacteria</taxon>
        <taxon>Bacillati</taxon>
        <taxon>Bacillota</taxon>
        <taxon>Bacilli</taxon>
        <taxon>Bacillales</taxon>
        <taxon>Staphylococcaceae</taxon>
        <taxon>Nosocomiicoccus</taxon>
    </lineage>
</organism>
<dbReference type="Proteomes" id="UP000579136">
    <property type="component" value="Unassembled WGS sequence"/>
</dbReference>
<evidence type="ECO:0000313" key="1">
    <source>
        <dbReference type="EMBL" id="MBB5175681.1"/>
    </source>
</evidence>
<dbReference type="EMBL" id="JACHHF010000003">
    <property type="protein sequence ID" value="MBB5175681.1"/>
    <property type="molecule type" value="Genomic_DNA"/>
</dbReference>
<dbReference type="AlphaFoldDB" id="A0A9Q2CYT3"/>
<name>A0A9Q2CYT3_9STAP</name>
<protein>
    <submittedName>
        <fullName evidence="1">Iron-sulfur cluster repair protein YtfE (RIC family)</fullName>
    </submittedName>
</protein>
<proteinExistence type="predicted"/>
<comment type="caution">
    <text evidence="1">The sequence shown here is derived from an EMBL/GenBank/DDBJ whole genome shotgun (WGS) entry which is preliminary data.</text>
</comment>
<evidence type="ECO:0000313" key="2">
    <source>
        <dbReference type="Proteomes" id="UP000579136"/>
    </source>
</evidence>
<dbReference type="Gene3D" id="1.20.120.520">
    <property type="entry name" value="nmb1532 protein domain like"/>
    <property type="match status" value="1"/>
</dbReference>
<reference evidence="1 2" key="1">
    <citation type="submission" date="2020-08" db="EMBL/GenBank/DDBJ databases">
        <title>Genomic Encyclopedia of Type Strains, Phase IV (KMG-IV): sequencing the most valuable type-strain genomes for metagenomic binning, comparative biology and taxonomic classification.</title>
        <authorList>
            <person name="Goeker M."/>
        </authorList>
    </citation>
    <scope>NUCLEOTIDE SEQUENCE [LARGE SCALE GENOMIC DNA]</scope>
    <source>
        <strain evidence="1 2">DSM 19163</strain>
    </source>
</reference>
<keyword evidence="2" id="KW-1185">Reference proteome</keyword>
<accession>A0A9Q2CYT3</accession>